<dbReference type="Pfam" id="PF04827">
    <property type="entry name" value="Plant_tran"/>
    <property type="match status" value="1"/>
</dbReference>
<evidence type="ECO:0000313" key="2">
    <source>
        <dbReference type="Proteomes" id="UP001281410"/>
    </source>
</evidence>
<dbReference type="EMBL" id="JANJYJ010000006">
    <property type="protein sequence ID" value="KAK3205826.1"/>
    <property type="molecule type" value="Genomic_DNA"/>
</dbReference>
<comment type="caution">
    <text evidence="1">The sequence shown here is derived from an EMBL/GenBank/DDBJ whole genome shotgun (WGS) entry which is preliminary data.</text>
</comment>
<proteinExistence type="predicted"/>
<dbReference type="AlphaFoldDB" id="A0AAE0E3H5"/>
<name>A0AAE0E3H5_9ROSI</name>
<dbReference type="Proteomes" id="UP001281410">
    <property type="component" value="Unassembled WGS sequence"/>
</dbReference>
<dbReference type="InterPro" id="IPR006912">
    <property type="entry name" value="Harbinger_derived_prot"/>
</dbReference>
<accession>A0AAE0E3H5</accession>
<organism evidence="1 2">
    <name type="scientific">Dipteronia sinensis</name>
    <dbReference type="NCBI Taxonomy" id="43782"/>
    <lineage>
        <taxon>Eukaryota</taxon>
        <taxon>Viridiplantae</taxon>
        <taxon>Streptophyta</taxon>
        <taxon>Embryophyta</taxon>
        <taxon>Tracheophyta</taxon>
        <taxon>Spermatophyta</taxon>
        <taxon>Magnoliopsida</taxon>
        <taxon>eudicotyledons</taxon>
        <taxon>Gunneridae</taxon>
        <taxon>Pentapetalae</taxon>
        <taxon>rosids</taxon>
        <taxon>malvids</taxon>
        <taxon>Sapindales</taxon>
        <taxon>Sapindaceae</taxon>
        <taxon>Hippocastanoideae</taxon>
        <taxon>Acereae</taxon>
        <taxon>Dipteronia</taxon>
    </lineage>
</organism>
<reference evidence="1" key="1">
    <citation type="journal article" date="2023" name="Plant J.">
        <title>Genome sequences and population genomics provide insights into the demographic history, inbreeding, and mutation load of two 'living fossil' tree species of Dipteronia.</title>
        <authorList>
            <person name="Feng Y."/>
            <person name="Comes H.P."/>
            <person name="Chen J."/>
            <person name="Zhu S."/>
            <person name="Lu R."/>
            <person name="Zhang X."/>
            <person name="Li P."/>
            <person name="Qiu J."/>
            <person name="Olsen K.M."/>
            <person name="Qiu Y."/>
        </authorList>
    </citation>
    <scope>NUCLEOTIDE SEQUENCE</scope>
    <source>
        <strain evidence="1">NBL</strain>
    </source>
</reference>
<gene>
    <name evidence="1" type="ORF">Dsin_019872</name>
</gene>
<sequence length="108" mass="12509">MASSHNDLNVLKHSPLFDNIIHDRHTLVNYEVNRHQYTIEYFLIDGINPRWATLIQSISHPTSGKEILCAMKHVGTRKVVEHAFGVLQSRWAIFTILLDFGRKMISVR</sequence>
<dbReference type="PANTHER" id="PTHR47150:SF5">
    <property type="entry name" value="OS07G0546750 PROTEIN"/>
    <property type="match status" value="1"/>
</dbReference>
<dbReference type="PANTHER" id="PTHR47150">
    <property type="entry name" value="OS12G0169200 PROTEIN"/>
    <property type="match status" value="1"/>
</dbReference>
<evidence type="ECO:0000313" key="1">
    <source>
        <dbReference type="EMBL" id="KAK3205826.1"/>
    </source>
</evidence>
<keyword evidence="2" id="KW-1185">Reference proteome</keyword>
<protein>
    <submittedName>
        <fullName evidence="1">Uncharacterized protein</fullName>
    </submittedName>
</protein>